<dbReference type="OrthoDB" id="448649at2759"/>
<sequence length="472" mass="52197">MRLLITLSFAILLIVQQWAVATEQVDLPTEQVCELDAQGECIPAIFEPTSEWKEILPNQAIPGGLHVRINLSTGKKEAKLLDNDKNDKIVENTVDVDGFAVAQTSTQLVAEELSTSVVSESQEEQEIQPVEESERIAESLYNVLASLPEPPVLDGMNIQQAYSKLSKEEFAAYISKLWKARQAELKEASEAIRNEGLYMQNLIDTLLSPAPDANTYAKGLLSSLEKLEWEVQDIDKARDFNTMGGLFATIQLLNSSDLEVRSQAAWVVGSAIKHFQDAQTWALEAGAMPPLLDALSTINNSKQHFNMQRKALYALSALLQHNTKCQSVFVQNEGVTILTKLAGATMAPTPLRLKALLALHHLLVEYQHDQSNSVLAEINSVIHSSSYCTVARDVLNPSLSPKQALQVMEIMVETLASPPSRCNQVITGEENIEKVKEYLGGWTEDIDEELKEEIITVASTLLEYIQARVTSV</sequence>
<protein>
    <recommendedName>
        <fullName evidence="4">Nucleotide exchange factor SIL1</fullName>
    </recommendedName>
</protein>
<dbReference type="PANTHER" id="PTHR19316:SF18">
    <property type="entry name" value="HSP70-BINDING PROTEIN 1"/>
    <property type="match status" value="1"/>
</dbReference>
<dbReference type="Proteomes" id="UP000243217">
    <property type="component" value="Unassembled WGS sequence"/>
</dbReference>
<dbReference type="GO" id="GO:0000774">
    <property type="term" value="F:adenyl-nucleotide exchange factor activity"/>
    <property type="evidence" value="ECO:0007669"/>
    <property type="project" value="TreeGrafter"/>
</dbReference>
<evidence type="ECO:0000313" key="3">
    <source>
        <dbReference type="Proteomes" id="UP000243217"/>
    </source>
</evidence>
<dbReference type="AlphaFoldDB" id="A0A1W0A7I5"/>
<evidence type="ECO:0000313" key="2">
    <source>
        <dbReference type="EMBL" id="OQS06168.1"/>
    </source>
</evidence>
<dbReference type="STRING" id="74557.A0A1W0A7I5"/>
<evidence type="ECO:0000256" key="1">
    <source>
        <dbReference type="SAM" id="SignalP"/>
    </source>
</evidence>
<proteinExistence type="predicted"/>
<dbReference type="EMBL" id="JNBS01000368">
    <property type="protein sequence ID" value="OQS06168.1"/>
    <property type="molecule type" value="Genomic_DNA"/>
</dbReference>
<dbReference type="Gene3D" id="1.25.10.10">
    <property type="entry name" value="Leucine-rich Repeat Variant"/>
    <property type="match status" value="1"/>
</dbReference>
<feature type="signal peptide" evidence="1">
    <location>
        <begin position="1"/>
        <end position="21"/>
    </location>
</feature>
<dbReference type="InterPro" id="IPR016024">
    <property type="entry name" value="ARM-type_fold"/>
</dbReference>
<dbReference type="InterPro" id="IPR011989">
    <property type="entry name" value="ARM-like"/>
</dbReference>
<dbReference type="GO" id="GO:0005783">
    <property type="term" value="C:endoplasmic reticulum"/>
    <property type="evidence" value="ECO:0007669"/>
    <property type="project" value="TreeGrafter"/>
</dbReference>
<organism evidence="2 3">
    <name type="scientific">Thraustotheca clavata</name>
    <dbReference type="NCBI Taxonomy" id="74557"/>
    <lineage>
        <taxon>Eukaryota</taxon>
        <taxon>Sar</taxon>
        <taxon>Stramenopiles</taxon>
        <taxon>Oomycota</taxon>
        <taxon>Saprolegniomycetes</taxon>
        <taxon>Saprolegniales</taxon>
        <taxon>Achlyaceae</taxon>
        <taxon>Thraustotheca</taxon>
    </lineage>
</organism>
<accession>A0A1W0A7I5</accession>
<comment type="caution">
    <text evidence="2">The sequence shown here is derived from an EMBL/GenBank/DDBJ whole genome shotgun (WGS) entry which is preliminary data.</text>
</comment>
<reference evidence="2 3" key="1">
    <citation type="journal article" date="2014" name="Genome Biol. Evol.">
        <title>The secreted proteins of Achlya hypogyna and Thraustotheca clavata identify the ancestral oomycete secretome and reveal gene acquisitions by horizontal gene transfer.</title>
        <authorList>
            <person name="Misner I."/>
            <person name="Blouin N."/>
            <person name="Leonard G."/>
            <person name="Richards T.A."/>
            <person name="Lane C.E."/>
        </authorList>
    </citation>
    <scope>NUCLEOTIDE SEQUENCE [LARGE SCALE GENOMIC DNA]</scope>
    <source>
        <strain evidence="2 3">ATCC 34112</strain>
    </source>
</reference>
<evidence type="ECO:0008006" key="4">
    <source>
        <dbReference type="Google" id="ProtNLM"/>
    </source>
</evidence>
<keyword evidence="1" id="KW-0732">Signal</keyword>
<dbReference type="InterPro" id="IPR050693">
    <property type="entry name" value="Hsp70_NEF-Inhibitors"/>
</dbReference>
<feature type="chain" id="PRO_5012190272" description="Nucleotide exchange factor SIL1" evidence="1">
    <location>
        <begin position="22"/>
        <end position="472"/>
    </location>
</feature>
<gene>
    <name evidence="2" type="ORF">THRCLA_20425</name>
</gene>
<dbReference type="SUPFAM" id="SSF48371">
    <property type="entry name" value="ARM repeat"/>
    <property type="match status" value="1"/>
</dbReference>
<dbReference type="PANTHER" id="PTHR19316">
    <property type="entry name" value="PROTEIN FOLDING REGULATOR"/>
    <property type="match status" value="1"/>
</dbReference>
<name>A0A1W0A7I5_9STRA</name>
<keyword evidence="3" id="KW-1185">Reference proteome</keyword>